<feature type="domain" description="Type I restriction modification DNA specificity" evidence="5">
    <location>
        <begin position="3"/>
        <end position="166"/>
    </location>
</feature>
<sequence length="500" mass="55443">MIPENWAETTLEKVATWGSGGTPSRRTPEYFQGEIPWVKTGELVSKYIFDTEEKITEKAIANSSAKIFPTGSIGIAMYGATIGKLSIWGMDASTNQACAVGLPIQELLDKEFLYYYLASQKGKLIKAGKGGAQPNISQGILKSWPIFLPPLNEQRRIVAKIERLFGELDAGVASLELAQAQLKTYRQALLKHAFEGKLTAQWRKENGDKLETADTLLQRIQVERQARQEEKMAAWQAQVKTWEANGKPSKKPRKPRPLKTLPPLTPQERADLPELPAGWAWIRLGNVINEPNYGTSKKCDYETSGIGVLRIPNVVSGTIVAQDLKFAEFDDDEIEKYRLAKGDLLIIRSNGSISIVGQCALVTKPEEKYLYAGYLIRLRPHLDSIDSAFLLNNLTRHASRQQIEAKAKSTSGVNNINSGEIQSLIISVCNLNEQKVIRGKLDAKLSIVDQLEQTITTTLQQAKALRQSILKKAFAGQLVPQDPTDEPASVLLARIRATKP</sequence>
<keyword evidence="2" id="KW-0680">Restriction system</keyword>
<comment type="similarity">
    <text evidence="1">Belongs to the type-I restriction system S methylase family.</text>
</comment>
<evidence type="ECO:0000256" key="4">
    <source>
        <dbReference type="SAM" id="MobiDB-lite"/>
    </source>
</evidence>
<name>A0A3B0V1I7_9ZZZZ</name>
<gene>
    <name evidence="6" type="ORF">MNBD_CHLOROFLEXI01-2430</name>
</gene>
<evidence type="ECO:0000256" key="3">
    <source>
        <dbReference type="ARBA" id="ARBA00023125"/>
    </source>
</evidence>
<dbReference type="EMBL" id="UOEU01000274">
    <property type="protein sequence ID" value="VAW31697.1"/>
    <property type="molecule type" value="Genomic_DNA"/>
</dbReference>
<evidence type="ECO:0000313" key="6">
    <source>
        <dbReference type="EMBL" id="VAW31697.1"/>
    </source>
</evidence>
<dbReference type="InterPro" id="IPR000055">
    <property type="entry name" value="Restrct_endonuc_typeI_TRD"/>
</dbReference>
<dbReference type="SUPFAM" id="SSF116734">
    <property type="entry name" value="DNA methylase specificity domain"/>
    <property type="match status" value="2"/>
</dbReference>
<dbReference type="GO" id="GO:0009307">
    <property type="term" value="P:DNA restriction-modification system"/>
    <property type="evidence" value="ECO:0007669"/>
    <property type="project" value="UniProtKB-KW"/>
</dbReference>
<dbReference type="CDD" id="cd17517">
    <property type="entry name" value="RMtype1_S_EcoKI_StySPI-TRD2-CR2_like"/>
    <property type="match status" value="1"/>
</dbReference>
<accession>A0A3B0V1I7</accession>
<dbReference type="PANTHER" id="PTHR43140">
    <property type="entry name" value="TYPE-1 RESTRICTION ENZYME ECOKI SPECIFICITY PROTEIN"/>
    <property type="match status" value="1"/>
</dbReference>
<dbReference type="Pfam" id="PF01420">
    <property type="entry name" value="Methylase_S"/>
    <property type="match status" value="2"/>
</dbReference>
<organism evidence="6">
    <name type="scientific">hydrothermal vent metagenome</name>
    <dbReference type="NCBI Taxonomy" id="652676"/>
    <lineage>
        <taxon>unclassified sequences</taxon>
        <taxon>metagenomes</taxon>
        <taxon>ecological metagenomes</taxon>
    </lineage>
</organism>
<dbReference type="Gene3D" id="3.90.220.20">
    <property type="entry name" value="DNA methylase specificity domains"/>
    <property type="match status" value="2"/>
</dbReference>
<dbReference type="PANTHER" id="PTHR43140:SF1">
    <property type="entry name" value="TYPE I RESTRICTION ENZYME ECOKI SPECIFICITY SUBUNIT"/>
    <property type="match status" value="1"/>
</dbReference>
<dbReference type="GO" id="GO:0003677">
    <property type="term" value="F:DNA binding"/>
    <property type="evidence" value="ECO:0007669"/>
    <property type="project" value="UniProtKB-KW"/>
</dbReference>
<feature type="compositionally biased region" description="Basic residues" evidence="4">
    <location>
        <begin position="248"/>
        <end position="257"/>
    </location>
</feature>
<dbReference type="InterPro" id="IPR044946">
    <property type="entry name" value="Restrct_endonuc_typeI_TRD_sf"/>
</dbReference>
<feature type="domain" description="Type I restriction modification DNA specificity" evidence="5">
    <location>
        <begin position="278"/>
        <end position="459"/>
    </location>
</feature>
<protein>
    <submittedName>
        <fullName evidence="6">Type I restriction-modification system, specificity subunit S</fullName>
    </submittedName>
</protein>
<evidence type="ECO:0000256" key="1">
    <source>
        <dbReference type="ARBA" id="ARBA00010923"/>
    </source>
</evidence>
<dbReference type="AlphaFoldDB" id="A0A3B0V1I7"/>
<proteinExistence type="inferred from homology"/>
<keyword evidence="3" id="KW-0238">DNA-binding</keyword>
<dbReference type="CDD" id="cd17515">
    <property type="entry name" value="RMtype1_S_MjaORF132P_Sau1132ORF3780P-TRD1-CR1_like"/>
    <property type="match status" value="1"/>
</dbReference>
<dbReference type="InterPro" id="IPR051212">
    <property type="entry name" value="Type-I_RE_S_subunit"/>
</dbReference>
<evidence type="ECO:0000256" key="2">
    <source>
        <dbReference type="ARBA" id="ARBA00022747"/>
    </source>
</evidence>
<feature type="region of interest" description="Disordered" evidence="4">
    <location>
        <begin position="243"/>
        <end position="269"/>
    </location>
</feature>
<reference evidence="6" key="1">
    <citation type="submission" date="2018-06" db="EMBL/GenBank/DDBJ databases">
        <authorList>
            <person name="Zhirakovskaya E."/>
        </authorList>
    </citation>
    <scope>NUCLEOTIDE SEQUENCE</scope>
</reference>
<evidence type="ECO:0000259" key="5">
    <source>
        <dbReference type="Pfam" id="PF01420"/>
    </source>
</evidence>